<dbReference type="Proteomes" id="UP001162889">
    <property type="component" value="Unassembled WGS sequence"/>
</dbReference>
<dbReference type="Pfam" id="PF04392">
    <property type="entry name" value="ABC_sub_bind"/>
    <property type="match status" value="1"/>
</dbReference>
<reference evidence="1" key="1">
    <citation type="submission" date="2021-07" db="EMBL/GenBank/DDBJ databases">
        <title>Characterization of violacein-producing bacteria and related species.</title>
        <authorList>
            <person name="Wilson H.S."/>
            <person name="De Leon M.E."/>
        </authorList>
    </citation>
    <scope>NUCLEOTIDE SEQUENCE</scope>
    <source>
        <strain evidence="1">HSC-15S17</strain>
    </source>
</reference>
<dbReference type="Proteomes" id="UP001155901">
    <property type="component" value="Unassembled WGS sequence"/>
</dbReference>
<protein>
    <submittedName>
        <fullName evidence="2">ABC transport system substrate-binding protein</fullName>
    </submittedName>
</protein>
<organism evidence="1 3">
    <name type="scientific">Duganella violaceipulchra</name>
    <dbReference type="NCBI Taxonomy" id="2849652"/>
    <lineage>
        <taxon>Bacteria</taxon>
        <taxon>Pseudomonadati</taxon>
        <taxon>Pseudomonadota</taxon>
        <taxon>Betaproteobacteria</taxon>
        <taxon>Burkholderiales</taxon>
        <taxon>Oxalobacteraceae</taxon>
        <taxon>Telluria group</taxon>
        <taxon>Duganella</taxon>
    </lineage>
</organism>
<reference evidence="2" key="2">
    <citation type="submission" date="2022-03" db="EMBL/GenBank/DDBJ databases">
        <title>Genome Encyclopedia of Bacteria and Archaea VI: Functional Genomics of Type Strains.</title>
        <authorList>
            <person name="Whitman W."/>
        </authorList>
    </citation>
    <scope>NUCLEOTIDE SEQUENCE</scope>
    <source>
        <strain evidence="2">HSC-15S17</strain>
    </source>
</reference>
<sequence length="348" mass="37805">MSERRTIIALPLLIAGLVAWPPLGAAAPVRRLLVVDTQRTEPYITITGAMLDALAGHGFVAGRNLEIERYSLSQFEGAATHIWELKHGASFDVVYIAGTIAAQAFVKIAAEYPNSRFVFASVTDPVGLGMIGGFGVAPTRNMTGVSFPVPVKDRLRFVRRLMPRARTIGLIHGDMPQSASYRAWLEKLLAVDPEFKDLKIIYRSVKFVRGDNGTQRMAMQTVPLIEELNSQVDLFLAPNDQMGINPEFARTMLNYANKPLVGIIEPDARAGWGATMCMYPSLPGMGQQAGKMIARLLAGEPIAAIPAETPARIGVAFDFKLIKRFGITVPADLMDAAKDSVAVSEASH</sequence>
<gene>
    <name evidence="1" type="ORF">KVP70_12655</name>
    <name evidence="2" type="ORF">L1274_000903</name>
</gene>
<dbReference type="AlphaFoldDB" id="A0AA41L005"/>
<evidence type="ECO:0000313" key="2">
    <source>
        <dbReference type="EMBL" id="MCP2007215.1"/>
    </source>
</evidence>
<keyword evidence="4" id="KW-1185">Reference proteome</keyword>
<dbReference type="EMBL" id="JALJZU010000001">
    <property type="protein sequence ID" value="MCP2007215.1"/>
    <property type="molecule type" value="Genomic_DNA"/>
</dbReference>
<dbReference type="PANTHER" id="PTHR35271:SF1">
    <property type="entry name" value="ABC TRANSPORTER, SUBSTRATE-BINDING LIPOPROTEIN"/>
    <property type="match status" value="1"/>
</dbReference>
<dbReference type="RefSeq" id="WP_217942589.1">
    <property type="nucleotide sequence ID" value="NZ_JAHTGR010000006.1"/>
</dbReference>
<evidence type="ECO:0000313" key="1">
    <source>
        <dbReference type="EMBL" id="MBV6321791.1"/>
    </source>
</evidence>
<evidence type="ECO:0000313" key="4">
    <source>
        <dbReference type="Proteomes" id="UP001162889"/>
    </source>
</evidence>
<dbReference type="InterPro" id="IPR007487">
    <property type="entry name" value="ABC_transpt-TYRBP-like"/>
</dbReference>
<proteinExistence type="predicted"/>
<dbReference type="EMBL" id="JAHTGR010000006">
    <property type="protein sequence ID" value="MBV6321791.1"/>
    <property type="molecule type" value="Genomic_DNA"/>
</dbReference>
<name>A0AA41L005_9BURK</name>
<evidence type="ECO:0000313" key="3">
    <source>
        <dbReference type="Proteomes" id="UP001155901"/>
    </source>
</evidence>
<comment type="caution">
    <text evidence="1">The sequence shown here is derived from an EMBL/GenBank/DDBJ whole genome shotgun (WGS) entry which is preliminary data.</text>
</comment>
<accession>A0AA41L005</accession>
<dbReference type="PANTHER" id="PTHR35271">
    <property type="entry name" value="ABC TRANSPORTER, SUBSTRATE-BINDING LIPOPROTEIN-RELATED"/>
    <property type="match status" value="1"/>
</dbReference>